<dbReference type="KEGG" id="soe:110797782"/>
<dbReference type="AlphaFoldDB" id="A0A9R0J131"/>
<reference evidence="2" key="2">
    <citation type="submission" date="2025-08" db="UniProtKB">
        <authorList>
            <consortium name="RefSeq"/>
        </authorList>
    </citation>
    <scope>IDENTIFICATION</scope>
    <source>
        <tissue evidence="2">Leaf</tissue>
    </source>
</reference>
<dbReference type="GeneID" id="110797782"/>
<dbReference type="RefSeq" id="XP_021858588.1">
    <property type="nucleotide sequence ID" value="XM_022002896.2"/>
</dbReference>
<reference evidence="1" key="1">
    <citation type="journal article" date="2021" name="Nat. Commun.">
        <title>Genomic analyses provide insights into spinach domestication and the genetic basis of agronomic traits.</title>
        <authorList>
            <person name="Cai X."/>
            <person name="Sun X."/>
            <person name="Xu C."/>
            <person name="Sun H."/>
            <person name="Wang X."/>
            <person name="Ge C."/>
            <person name="Zhang Z."/>
            <person name="Wang Q."/>
            <person name="Fei Z."/>
            <person name="Jiao C."/>
            <person name="Wang Q."/>
        </authorList>
    </citation>
    <scope>NUCLEOTIDE SEQUENCE [LARGE SCALE GENOMIC DNA]</scope>
    <source>
        <strain evidence="1">cv. Varoflay</strain>
    </source>
</reference>
<name>A0A9R0J131_SPIOL</name>
<evidence type="ECO:0000313" key="1">
    <source>
        <dbReference type="Proteomes" id="UP000813463"/>
    </source>
</evidence>
<sequence>MEMPSRAFWMMGHYHCGKKLGDAALQALTGRWGNYLRSLWQQLGRTTCRNSRIVGITLATMDLIGQLSGDLQLCQNSEFCRFSYSTYLIYIIIQVLCYDGSESFNSYVLDVWIIVNHQAFIFLMFNVAG</sequence>
<proteinExistence type="predicted"/>
<evidence type="ECO:0000313" key="2">
    <source>
        <dbReference type="RefSeq" id="XP_021858588.1"/>
    </source>
</evidence>
<gene>
    <name evidence="2" type="primary">LOC110797782</name>
</gene>
<organism evidence="1 2">
    <name type="scientific">Spinacia oleracea</name>
    <name type="common">Spinach</name>
    <dbReference type="NCBI Taxonomy" id="3562"/>
    <lineage>
        <taxon>Eukaryota</taxon>
        <taxon>Viridiplantae</taxon>
        <taxon>Streptophyta</taxon>
        <taxon>Embryophyta</taxon>
        <taxon>Tracheophyta</taxon>
        <taxon>Spermatophyta</taxon>
        <taxon>Magnoliopsida</taxon>
        <taxon>eudicotyledons</taxon>
        <taxon>Gunneridae</taxon>
        <taxon>Pentapetalae</taxon>
        <taxon>Caryophyllales</taxon>
        <taxon>Chenopodiaceae</taxon>
        <taxon>Chenopodioideae</taxon>
        <taxon>Anserineae</taxon>
        <taxon>Spinacia</taxon>
    </lineage>
</organism>
<keyword evidence="1" id="KW-1185">Reference proteome</keyword>
<accession>A0A9R0J131</accession>
<protein>
    <submittedName>
        <fullName evidence="2">Uncharacterized protein isoform X1</fullName>
    </submittedName>
</protein>
<dbReference type="Proteomes" id="UP000813463">
    <property type="component" value="Chromosome 3"/>
</dbReference>